<keyword evidence="2" id="KW-0378">Hydrolase</keyword>
<keyword evidence="7" id="KW-1185">Reference proteome</keyword>
<organism evidence="6 7">
    <name type="scientific">Sporidiobolus salmonicolor</name>
    <name type="common">Yeast-like fungus</name>
    <name type="synonym">Sporobolomyces salmonicolor</name>
    <dbReference type="NCBI Taxonomy" id="5005"/>
    <lineage>
        <taxon>Eukaryota</taxon>
        <taxon>Fungi</taxon>
        <taxon>Dikarya</taxon>
        <taxon>Basidiomycota</taxon>
        <taxon>Pucciniomycotina</taxon>
        <taxon>Microbotryomycetes</taxon>
        <taxon>Sporidiobolales</taxon>
        <taxon>Sporidiobolaceae</taxon>
        <taxon>Sporobolomyces</taxon>
    </lineage>
</organism>
<feature type="region of interest" description="Disordered" evidence="3">
    <location>
        <begin position="1"/>
        <end position="21"/>
    </location>
</feature>
<dbReference type="EMBL" id="CENE01000013">
    <property type="protein sequence ID" value="CEQ41351.1"/>
    <property type="molecule type" value="Genomic_DNA"/>
</dbReference>
<evidence type="ECO:0000313" key="7">
    <source>
        <dbReference type="Proteomes" id="UP000243876"/>
    </source>
</evidence>
<dbReference type="Gene3D" id="3.40.50.1820">
    <property type="entry name" value="alpha/beta hydrolase"/>
    <property type="match status" value="1"/>
</dbReference>
<comment type="similarity">
    <text evidence="1">Belongs to the peptidase S33 family.</text>
</comment>
<protein>
    <submittedName>
        <fullName evidence="6">SPOSA6832_03064-mRNA-1:cds</fullName>
    </submittedName>
</protein>
<name>A0A0D6EN96_SPOSA</name>
<dbReference type="OrthoDB" id="425534at2759"/>
<gene>
    <name evidence="6" type="primary">SPOSA6832_03064</name>
</gene>
<evidence type="ECO:0000256" key="1">
    <source>
        <dbReference type="ARBA" id="ARBA00010088"/>
    </source>
</evidence>
<dbReference type="InterPro" id="IPR051601">
    <property type="entry name" value="Serine_prot/Carboxylest_S33"/>
</dbReference>
<proteinExistence type="inferred from homology"/>
<evidence type="ECO:0000259" key="4">
    <source>
        <dbReference type="Pfam" id="PF00561"/>
    </source>
</evidence>
<dbReference type="InterPro" id="IPR029058">
    <property type="entry name" value="AB_hydrolase_fold"/>
</dbReference>
<dbReference type="GO" id="GO:0016787">
    <property type="term" value="F:hydrolase activity"/>
    <property type="evidence" value="ECO:0007669"/>
    <property type="project" value="UniProtKB-KW"/>
</dbReference>
<dbReference type="InterPro" id="IPR000073">
    <property type="entry name" value="AB_hydrolase_1"/>
</dbReference>
<dbReference type="Pfam" id="PF00561">
    <property type="entry name" value="Abhydrolase_1"/>
    <property type="match status" value="1"/>
</dbReference>
<feature type="domain" description="AB hydrolase-1" evidence="4">
    <location>
        <begin position="122"/>
        <end position="322"/>
    </location>
</feature>
<dbReference type="PANTHER" id="PTHR43248">
    <property type="entry name" value="2-SUCCINYL-6-HYDROXY-2,4-CYCLOHEXADIENE-1-CARBOXYLATE SYNTHASE"/>
    <property type="match status" value="1"/>
</dbReference>
<evidence type="ECO:0000256" key="3">
    <source>
        <dbReference type="SAM" id="MobiDB-lite"/>
    </source>
</evidence>
<evidence type="ECO:0000256" key="2">
    <source>
        <dbReference type="ARBA" id="ARBA00022801"/>
    </source>
</evidence>
<sequence>MDSKEAQGLPPPAASPQREPHGRTKQLALFFAVIVLGLIRCTGWGGNEVWTAVNHPRTGVFWTPCPDVTDTFCSTLRVPLDYINPKANETVSLALRMLPASVPPKEQLGYLLLTKSCTSINPGGPGGSGTAAVVDFGDQLSVVVEGRYNIISWDPRGVNLTAPALGCFSSMGEANQFLRDIEHLGLPYDARGSPSLGFTPNASAAAELSWTTRFDAFAQALQGACDANADTGIMRASSTSFTARDMKSIAEALGEEKVNYWGFSYGTILGATFAAMFPDHVHRFILDGVSDSVAYTNNFWDWGRAGMVDTRKTYEGFLASCAEAGPSGCAFAKENSTAASLEQRIEAMYEKLRMAPHPVGVSALGPGIVTASDVQYTLLASLESGNGTAMYETAGKWTKDLARKSPFKNPFHRSMETSMASGVVVMCGDTDPEVIRKDTSVETLWKYMRSLREDTKSPTADMWSIWISQCRHWSAEPIETYRGESCSRPWTVEDGLKKTAYPMVLFSQTADPVTPLSAARKMAEGFGRDSATLLVQNGQAPASPISTTEPH</sequence>
<dbReference type="PANTHER" id="PTHR43248:SF25">
    <property type="entry name" value="AB HYDROLASE-1 DOMAIN-CONTAINING PROTEIN-RELATED"/>
    <property type="match status" value="1"/>
</dbReference>
<dbReference type="AlphaFoldDB" id="A0A0D6EN96"/>
<accession>A0A0D6EN96</accession>
<dbReference type="InterPro" id="IPR013595">
    <property type="entry name" value="Pept_S33_TAP-like_C"/>
</dbReference>
<feature type="domain" description="Peptidase S33 tripeptidyl aminopeptidase-like C-terminal" evidence="5">
    <location>
        <begin position="469"/>
        <end position="539"/>
    </location>
</feature>
<evidence type="ECO:0000313" key="6">
    <source>
        <dbReference type="EMBL" id="CEQ41351.1"/>
    </source>
</evidence>
<evidence type="ECO:0000259" key="5">
    <source>
        <dbReference type="Pfam" id="PF08386"/>
    </source>
</evidence>
<dbReference type="Pfam" id="PF08386">
    <property type="entry name" value="Abhydrolase_4"/>
    <property type="match status" value="1"/>
</dbReference>
<dbReference type="Proteomes" id="UP000243876">
    <property type="component" value="Unassembled WGS sequence"/>
</dbReference>
<dbReference type="SUPFAM" id="SSF53474">
    <property type="entry name" value="alpha/beta-Hydrolases"/>
    <property type="match status" value="1"/>
</dbReference>
<reference evidence="7" key="1">
    <citation type="submission" date="2015-02" db="EMBL/GenBank/DDBJ databases">
        <authorList>
            <person name="Gon?alves P."/>
        </authorList>
    </citation>
    <scope>NUCLEOTIDE SEQUENCE [LARGE SCALE GENOMIC DNA]</scope>
</reference>